<proteinExistence type="predicted"/>
<dbReference type="AlphaFoldDB" id="A0AAV5JM69"/>
<sequence>MVEQVQTEVAARIHIEVSQRVSKMKANFEKRFQEHVRLLSQ</sequence>
<reference evidence="1 2" key="1">
    <citation type="journal article" date="2021" name="Commun. Biol.">
        <title>The genome of Shorea leprosula (Dipterocarpaceae) highlights the ecological relevance of drought in aseasonal tropical rainforests.</title>
        <authorList>
            <person name="Ng K.K.S."/>
            <person name="Kobayashi M.J."/>
            <person name="Fawcett J.A."/>
            <person name="Hatakeyama M."/>
            <person name="Paape T."/>
            <person name="Ng C.H."/>
            <person name="Ang C.C."/>
            <person name="Tnah L.H."/>
            <person name="Lee C.T."/>
            <person name="Nishiyama T."/>
            <person name="Sese J."/>
            <person name="O'Brien M.J."/>
            <person name="Copetti D."/>
            <person name="Mohd Noor M.I."/>
            <person name="Ong R.C."/>
            <person name="Putra M."/>
            <person name="Sireger I.Z."/>
            <person name="Indrioko S."/>
            <person name="Kosugi Y."/>
            <person name="Izuno A."/>
            <person name="Isagi Y."/>
            <person name="Lee S.L."/>
            <person name="Shimizu K.K."/>
        </authorList>
    </citation>
    <scope>NUCLEOTIDE SEQUENCE [LARGE SCALE GENOMIC DNA]</scope>
    <source>
        <strain evidence="1">214</strain>
    </source>
</reference>
<accession>A0AAV5JM69</accession>
<gene>
    <name evidence="1" type="ORF">SLEP1_g26540</name>
</gene>
<protein>
    <submittedName>
        <fullName evidence="1">Uncharacterized protein</fullName>
    </submittedName>
</protein>
<keyword evidence="2" id="KW-1185">Reference proteome</keyword>
<dbReference type="EMBL" id="BPVZ01000044">
    <property type="protein sequence ID" value="GKV15789.1"/>
    <property type="molecule type" value="Genomic_DNA"/>
</dbReference>
<evidence type="ECO:0000313" key="2">
    <source>
        <dbReference type="Proteomes" id="UP001054252"/>
    </source>
</evidence>
<evidence type="ECO:0000313" key="1">
    <source>
        <dbReference type="EMBL" id="GKV15789.1"/>
    </source>
</evidence>
<name>A0AAV5JM69_9ROSI</name>
<comment type="caution">
    <text evidence="1">The sequence shown here is derived from an EMBL/GenBank/DDBJ whole genome shotgun (WGS) entry which is preliminary data.</text>
</comment>
<organism evidence="1 2">
    <name type="scientific">Rubroshorea leprosula</name>
    <dbReference type="NCBI Taxonomy" id="152421"/>
    <lineage>
        <taxon>Eukaryota</taxon>
        <taxon>Viridiplantae</taxon>
        <taxon>Streptophyta</taxon>
        <taxon>Embryophyta</taxon>
        <taxon>Tracheophyta</taxon>
        <taxon>Spermatophyta</taxon>
        <taxon>Magnoliopsida</taxon>
        <taxon>eudicotyledons</taxon>
        <taxon>Gunneridae</taxon>
        <taxon>Pentapetalae</taxon>
        <taxon>rosids</taxon>
        <taxon>malvids</taxon>
        <taxon>Malvales</taxon>
        <taxon>Dipterocarpaceae</taxon>
        <taxon>Rubroshorea</taxon>
    </lineage>
</organism>
<dbReference type="Proteomes" id="UP001054252">
    <property type="component" value="Unassembled WGS sequence"/>
</dbReference>